<dbReference type="AlphaFoldDB" id="A0A072TZ87"/>
<keyword evidence="3" id="KW-1185">Reference proteome</keyword>
<reference evidence="2" key="3">
    <citation type="submission" date="2015-04" db="UniProtKB">
        <authorList>
            <consortium name="EnsemblPlants"/>
        </authorList>
    </citation>
    <scope>IDENTIFICATION</scope>
    <source>
        <strain evidence="2">cv. Jemalong A17</strain>
    </source>
</reference>
<evidence type="ECO:0000313" key="3">
    <source>
        <dbReference type="Proteomes" id="UP000002051"/>
    </source>
</evidence>
<dbReference type="EMBL" id="CM001223">
    <property type="protein sequence ID" value="KEH22809.1"/>
    <property type="molecule type" value="Genomic_DNA"/>
</dbReference>
<gene>
    <name evidence="1" type="ordered locus">MTR_7g057840</name>
</gene>
<evidence type="ECO:0000313" key="1">
    <source>
        <dbReference type="EMBL" id="KEH22809.1"/>
    </source>
</evidence>
<reference evidence="1 3" key="2">
    <citation type="journal article" date="2014" name="BMC Genomics">
        <title>An improved genome release (version Mt4.0) for the model legume Medicago truncatula.</title>
        <authorList>
            <person name="Tang H."/>
            <person name="Krishnakumar V."/>
            <person name="Bidwell S."/>
            <person name="Rosen B."/>
            <person name="Chan A."/>
            <person name="Zhou S."/>
            <person name="Gentzbittel L."/>
            <person name="Childs K.L."/>
            <person name="Yandell M."/>
            <person name="Gundlach H."/>
            <person name="Mayer K.F."/>
            <person name="Schwartz D.C."/>
            <person name="Town C.D."/>
        </authorList>
    </citation>
    <scope>GENOME REANNOTATION</scope>
    <source>
        <strain evidence="1">A17</strain>
        <strain evidence="2 3">cv. Jemalong A17</strain>
    </source>
</reference>
<dbReference type="EnsemblPlants" id="KEH22809">
    <property type="protein sequence ID" value="KEH22809"/>
    <property type="gene ID" value="MTR_7g057840"/>
</dbReference>
<evidence type="ECO:0000313" key="2">
    <source>
        <dbReference type="EnsemblPlants" id="KEH22809"/>
    </source>
</evidence>
<dbReference type="PANTHER" id="PTHR36617:SF5">
    <property type="entry name" value="OS05G0421675 PROTEIN"/>
    <property type="match status" value="1"/>
</dbReference>
<sequence length="95" mass="10712">MQEFNTALLGKWCSRLLVDRGGLWYRVLVTRYGEKAGRLPVGGRSGSLWWREVAKIRDGIVVDGGGWFEESIERRVGNGVDTIFWTDSWLGGVPL</sequence>
<accession>A0A072TZ87</accession>
<organism evidence="1 3">
    <name type="scientific">Medicago truncatula</name>
    <name type="common">Barrel medic</name>
    <name type="synonym">Medicago tribuloides</name>
    <dbReference type="NCBI Taxonomy" id="3880"/>
    <lineage>
        <taxon>Eukaryota</taxon>
        <taxon>Viridiplantae</taxon>
        <taxon>Streptophyta</taxon>
        <taxon>Embryophyta</taxon>
        <taxon>Tracheophyta</taxon>
        <taxon>Spermatophyta</taxon>
        <taxon>Magnoliopsida</taxon>
        <taxon>eudicotyledons</taxon>
        <taxon>Gunneridae</taxon>
        <taxon>Pentapetalae</taxon>
        <taxon>rosids</taxon>
        <taxon>fabids</taxon>
        <taxon>Fabales</taxon>
        <taxon>Fabaceae</taxon>
        <taxon>Papilionoideae</taxon>
        <taxon>50 kb inversion clade</taxon>
        <taxon>NPAAA clade</taxon>
        <taxon>Hologalegina</taxon>
        <taxon>IRL clade</taxon>
        <taxon>Trifolieae</taxon>
        <taxon>Medicago</taxon>
    </lineage>
</organism>
<dbReference type="HOGENOM" id="CLU_2376049_0_0_1"/>
<name>A0A072TZ87_MEDTR</name>
<proteinExistence type="predicted"/>
<reference evidence="1 3" key="1">
    <citation type="journal article" date="2011" name="Nature">
        <title>The Medicago genome provides insight into the evolution of rhizobial symbioses.</title>
        <authorList>
            <person name="Young N.D."/>
            <person name="Debelle F."/>
            <person name="Oldroyd G.E."/>
            <person name="Geurts R."/>
            <person name="Cannon S.B."/>
            <person name="Udvardi M.K."/>
            <person name="Benedito V.A."/>
            <person name="Mayer K.F."/>
            <person name="Gouzy J."/>
            <person name="Schoof H."/>
            <person name="Van de Peer Y."/>
            <person name="Proost S."/>
            <person name="Cook D.R."/>
            <person name="Meyers B.C."/>
            <person name="Spannagl M."/>
            <person name="Cheung F."/>
            <person name="De Mita S."/>
            <person name="Krishnakumar V."/>
            <person name="Gundlach H."/>
            <person name="Zhou S."/>
            <person name="Mudge J."/>
            <person name="Bharti A.K."/>
            <person name="Murray J.D."/>
            <person name="Naoumkina M.A."/>
            <person name="Rosen B."/>
            <person name="Silverstein K.A."/>
            <person name="Tang H."/>
            <person name="Rombauts S."/>
            <person name="Zhao P.X."/>
            <person name="Zhou P."/>
            <person name="Barbe V."/>
            <person name="Bardou P."/>
            <person name="Bechner M."/>
            <person name="Bellec A."/>
            <person name="Berger A."/>
            <person name="Berges H."/>
            <person name="Bidwell S."/>
            <person name="Bisseling T."/>
            <person name="Choisne N."/>
            <person name="Couloux A."/>
            <person name="Denny R."/>
            <person name="Deshpande S."/>
            <person name="Dai X."/>
            <person name="Doyle J.J."/>
            <person name="Dudez A.M."/>
            <person name="Farmer A.D."/>
            <person name="Fouteau S."/>
            <person name="Franken C."/>
            <person name="Gibelin C."/>
            <person name="Gish J."/>
            <person name="Goldstein S."/>
            <person name="Gonzalez A.J."/>
            <person name="Green P.J."/>
            <person name="Hallab A."/>
            <person name="Hartog M."/>
            <person name="Hua A."/>
            <person name="Humphray S.J."/>
            <person name="Jeong D.H."/>
            <person name="Jing Y."/>
            <person name="Jocker A."/>
            <person name="Kenton S.M."/>
            <person name="Kim D.J."/>
            <person name="Klee K."/>
            <person name="Lai H."/>
            <person name="Lang C."/>
            <person name="Lin S."/>
            <person name="Macmil S.L."/>
            <person name="Magdelenat G."/>
            <person name="Matthews L."/>
            <person name="McCorrison J."/>
            <person name="Monaghan E.L."/>
            <person name="Mun J.H."/>
            <person name="Najar F.Z."/>
            <person name="Nicholson C."/>
            <person name="Noirot C."/>
            <person name="O'Bleness M."/>
            <person name="Paule C.R."/>
            <person name="Poulain J."/>
            <person name="Prion F."/>
            <person name="Qin B."/>
            <person name="Qu C."/>
            <person name="Retzel E.F."/>
            <person name="Riddle C."/>
            <person name="Sallet E."/>
            <person name="Samain S."/>
            <person name="Samson N."/>
            <person name="Sanders I."/>
            <person name="Saurat O."/>
            <person name="Scarpelli C."/>
            <person name="Schiex T."/>
            <person name="Segurens B."/>
            <person name="Severin A.J."/>
            <person name="Sherrier D.J."/>
            <person name="Shi R."/>
            <person name="Sims S."/>
            <person name="Singer S.R."/>
            <person name="Sinharoy S."/>
            <person name="Sterck L."/>
            <person name="Viollet A."/>
            <person name="Wang B.B."/>
            <person name="Wang K."/>
            <person name="Wang M."/>
            <person name="Wang X."/>
            <person name="Warfsmann J."/>
            <person name="Weissenbach J."/>
            <person name="White D.D."/>
            <person name="White J.D."/>
            <person name="Wiley G.B."/>
            <person name="Wincker P."/>
            <person name="Xing Y."/>
            <person name="Yang L."/>
            <person name="Yao Z."/>
            <person name="Ying F."/>
            <person name="Zhai J."/>
            <person name="Zhou L."/>
            <person name="Zuber A."/>
            <person name="Denarie J."/>
            <person name="Dixon R.A."/>
            <person name="May G.D."/>
            <person name="Schwartz D.C."/>
            <person name="Rogers J."/>
            <person name="Quetier F."/>
            <person name="Town C.D."/>
            <person name="Roe B.A."/>
        </authorList>
    </citation>
    <scope>NUCLEOTIDE SEQUENCE [LARGE SCALE GENOMIC DNA]</scope>
    <source>
        <strain evidence="1">A17</strain>
        <strain evidence="2 3">cv. Jemalong A17</strain>
    </source>
</reference>
<dbReference type="Proteomes" id="UP000002051">
    <property type="component" value="Unassembled WGS sequence"/>
</dbReference>
<dbReference type="PANTHER" id="PTHR36617">
    <property type="entry name" value="PROTEIN, PUTATIVE-RELATED"/>
    <property type="match status" value="1"/>
</dbReference>
<protein>
    <submittedName>
        <fullName evidence="1 2">Uncharacterized protein</fullName>
    </submittedName>
</protein>